<dbReference type="InterPro" id="IPR000387">
    <property type="entry name" value="Tyr_Pase_dom"/>
</dbReference>
<dbReference type="Gene3D" id="3.90.190.10">
    <property type="entry name" value="Protein tyrosine phosphatase superfamily"/>
    <property type="match status" value="1"/>
</dbReference>
<dbReference type="FunCoup" id="A0A1J7J9N6">
    <property type="interactions" value="880"/>
</dbReference>
<evidence type="ECO:0000256" key="2">
    <source>
        <dbReference type="SAM" id="MobiDB-lite"/>
    </source>
</evidence>
<feature type="compositionally biased region" description="Polar residues" evidence="2">
    <location>
        <begin position="98"/>
        <end position="107"/>
    </location>
</feature>
<dbReference type="STRING" id="1408157.A0A1J7J9N6"/>
<dbReference type="EMBL" id="KV875100">
    <property type="protein sequence ID" value="OIW26504.1"/>
    <property type="molecule type" value="Genomic_DNA"/>
</dbReference>
<feature type="region of interest" description="Disordered" evidence="2">
    <location>
        <begin position="593"/>
        <end position="616"/>
    </location>
</feature>
<dbReference type="SMART" id="SM00404">
    <property type="entry name" value="PTPc_motif"/>
    <property type="match status" value="1"/>
</dbReference>
<dbReference type="OrthoDB" id="10253954at2759"/>
<dbReference type="PANTHER" id="PTHR19134">
    <property type="entry name" value="RECEPTOR-TYPE TYROSINE-PROTEIN PHOSPHATASE"/>
    <property type="match status" value="1"/>
</dbReference>
<sequence>MEKHIQRFRRSRKDPSTPTVLQPSPPSTTTTPPTSTSTATTTTTTTPPTSLAPPGTPPSNTLSLPLVSTKPPRKLSPFRGFHLRGPASHKRARDSPPASVTGSSSIPHSPVDAVRPRTAHAYTATATGAGAVDGGAVGLGVDGAGDEGRRKGGKGKRMPRFLEVGDKEILEKFSDLVWQERNRLAASSTNPSPSHRWARVSGPHLRVLDRYVNIQPWQNNRVRLKVPEGGVDYINASPVVLYPTKNKKGATGKEGGNGGQGEEANGGVEEGEVHRYIAMQGPKQSSQDHVWRMVVEQLESPGVIVMLTETHEAGQEKCWQYFPRGVGETIEVNPADEFGDGFGGTVTCEGMEETPAGDAIELRRLVVRVRRRRDGEHERGREGLDMERPGSGELLDKMRSPTADIREGIGRLSSFGQSETRNEELVTPVKDEDLVEERVVYHFLYKKWPDFGVPALEDLESFFTLMRLSREKNANPSNPRIVHCSAGVGRSGTFIALEHLMRELDAGVLEDWDEEGDAKKAAEAEKDGENGDGQGMDEREESGVDMNEGEDMIFNTVNALREQRRTMVQADAQYLFIYQVMRKLWMDKYGGGPAASGREGSGEPAAKRLEVDPFVG</sequence>
<evidence type="ECO:0000256" key="1">
    <source>
        <dbReference type="ARBA" id="ARBA00009649"/>
    </source>
</evidence>
<dbReference type="InterPro" id="IPR000242">
    <property type="entry name" value="PTP_cat"/>
</dbReference>
<organism evidence="5 6">
    <name type="scientific">Coniochaeta ligniaria NRRL 30616</name>
    <dbReference type="NCBI Taxonomy" id="1408157"/>
    <lineage>
        <taxon>Eukaryota</taxon>
        <taxon>Fungi</taxon>
        <taxon>Dikarya</taxon>
        <taxon>Ascomycota</taxon>
        <taxon>Pezizomycotina</taxon>
        <taxon>Sordariomycetes</taxon>
        <taxon>Sordariomycetidae</taxon>
        <taxon>Coniochaetales</taxon>
        <taxon>Coniochaetaceae</taxon>
        <taxon>Coniochaeta</taxon>
    </lineage>
</organism>
<feature type="domain" description="Tyrosine specific protein phosphatases" evidence="4">
    <location>
        <begin position="460"/>
        <end position="575"/>
    </location>
</feature>
<feature type="region of interest" description="Disordered" evidence="2">
    <location>
        <begin position="514"/>
        <end position="549"/>
    </location>
</feature>
<feature type="compositionally biased region" description="Basic and acidic residues" evidence="2">
    <location>
        <begin position="517"/>
        <end position="529"/>
    </location>
</feature>
<dbReference type="PROSITE" id="PS00383">
    <property type="entry name" value="TYR_PHOSPHATASE_1"/>
    <property type="match status" value="1"/>
</dbReference>
<proteinExistence type="inferred from homology"/>
<evidence type="ECO:0000259" key="3">
    <source>
        <dbReference type="PROSITE" id="PS50055"/>
    </source>
</evidence>
<feature type="region of interest" description="Disordered" evidence="2">
    <location>
        <begin position="376"/>
        <end position="396"/>
    </location>
</feature>
<keyword evidence="6" id="KW-1185">Reference proteome</keyword>
<protein>
    <submittedName>
        <fullName evidence="5">Phosphatases II</fullName>
    </submittedName>
</protein>
<reference evidence="5 6" key="1">
    <citation type="submission" date="2016-10" db="EMBL/GenBank/DDBJ databases">
        <title>Draft genome sequence of Coniochaeta ligniaria NRRL30616, a lignocellulolytic fungus for bioabatement of inhibitors in plant biomass hydrolysates.</title>
        <authorList>
            <consortium name="DOE Joint Genome Institute"/>
            <person name="Jimenez D.J."/>
            <person name="Hector R.E."/>
            <person name="Riley R."/>
            <person name="Sun H."/>
            <person name="Grigoriev I.V."/>
            <person name="Van Elsas J.D."/>
            <person name="Nichols N.N."/>
        </authorList>
    </citation>
    <scope>NUCLEOTIDE SEQUENCE [LARGE SCALE GENOMIC DNA]</scope>
    <source>
        <strain evidence="5 6">NRRL 30616</strain>
    </source>
</reference>
<dbReference type="GO" id="GO:0004725">
    <property type="term" value="F:protein tyrosine phosphatase activity"/>
    <property type="evidence" value="ECO:0007669"/>
    <property type="project" value="InterPro"/>
</dbReference>
<comment type="similarity">
    <text evidence="1">Belongs to the protein-tyrosine phosphatase family. Non-receptor class subfamily.</text>
</comment>
<evidence type="ECO:0000313" key="6">
    <source>
        <dbReference type="Proteomes" id="UP000182658"/>
    </source>
</evidence>
<evidence type="ECO:0000313" key="5">
    <source>
        <dbReference type="EMBL" id="OIW26504.1"/>
    </source>
</evidence>
<dbReference type="SMART" id="SM00194">
    <property type="entry name" value="PTPc"/>
    <property type="match status" value="1"/>
</dbReference>
<dbReference type="PROSITE" id="PS50056">
    <property type="entry name" value="TYR_PHOSPHATASE_2"/>
    <property type="match status" value="1"/>
</dbReference>
<feature type="compositionally biased region" description="Gly residues" evidence="2">
    <location>
        <begin position="252"/>
        <end position="261"/>
    </location>
</feature>
<dbReference type="InterPro" id="IPR016130">
    <property type="entry name" value="Tyr_Pase_AS"/>
</dbReference>
<dbReference type="PANTHER" id="PTHR19134:SF449">
    <property type="entry name" value="TYROSINE-PROTEIN PHOSPHATASE 1"/>
    <property type="match status" value="1"/>
</dbReference>
<accession>A0A1J7J9N6</accession>
<dbReference type="Pfam" id="PF00102">
    <property type="entry name" value="Y_phosphatase"/>
    <property type="match status" value="3"/>
</dbReference>
<dbReference type="AlphaFoldDB" id="A0A1J7J9N6"/>
<dbReference type="PRINTS" id="PR00700">
    <property type="entry name" value="PRTYPHPHTASE"/>
</dbReference>
<gene>
    <name evidence="5" type="ORF">CONLIGDRAFT_581279</name>
</gene>
<dbReference type="InterPro" id="IPR003595">
    <property type="entry name" value="Tyr_Pase_cat"/>
</dbReference>
<feature type="compositionally biased region" description="Basic residues" evidence="2">
    <location>
        <begin position="1"/>
        <end position="12"/>
    </location>
</feature>
<dbReference type="InterPro" id="IPR050348">
    <property type="entry name" value="Protein-Tyr_Phosphatase"/>
</dbReference>
<dbReference type="SUPFAM" id="SSF52799">
    <property type="entry name" value="(Phosphotyrosine protein) phosphatases II"/>
    <property type="match status" value="1"/>
</dbReference>
<evidence type="ECO:0000259" key="4">
    <source>
        <dbReference type="PROSITE" id="PS50056"/>
    </source>
</evidence>
<feature type="domain" description="Tyrosine-protein phosphatase" evidence="3">
    <location>
        <begin position="209"/>
        <end position="584"/>
    </location>
</feature>
<feature type="region of interest" description="Disordered" evidence="2">
    <location>
        <begin position="1"/>
        <end position="112"/>
    </location>
</feature>
<dbReference type="InParanoid" id="A0A1J7J9N6"/>
<dbReference type="Proteomes" id="UP000182658">
    <property type="component" value="Unassembled WGS sequence"/>
</dbReference>
<feature type="compositionally biased region" description="Basic and acidic residues" evidence="2">
    <location>
        <begin position="605"/>
        <end position="616"/>
    </location>
</feature>
<dbReference type="InterPro" id="IPR029021">
    <property type="entry name" value="Prot-tyrosine_phosphatase-like"/>
</dbReference>
<dbReference type="PROSITE" id="PS50055">
    <property type="entry name" value="TYR_PHOSPHATASE_PTP"/>
    <property type="match status" value="1"/>
</dbReference>
<feature type="region of interest" description="Disordered" evidence="2">
    <location>
        <begin position="245"/>
        <end position="266"/>
    </location>
</feature>
<name>A0A1J7J9N6_9PEZI</name>
<feature type="compositionally biased region" description="Low complexity" evidence="2">
    <location>
        <begin position="16"/>
        <end position="49"/>
    </location>
</feature>